<sequence length="191" mass="20409">MVDTVVPNKVRFGLKDVVVIPVATDDGSALTYGTGFSQPGAVSLSLNANGDKFTKFADDGTLVSIDNNQGYAGNITITAIVDAFREQVLGEVVDANGGHLEKADQQGHAFALAFKISGDKHNNRYLLYNVSATRPDIASATKTASIDSQDQELPITVAPDYDQKVKYDMPEDKTTTMLAWATAQLTAPVEP</sequence>
<dbReference type="InterPro" id="IPR006490">
    <property type="entry name" value="Maj_tail_phi13"/>
</dbReference>
<dbReference type="Proteomes" id="UP001167919">
    <property type="component" value="Unassembled WGS sequence"/>
</dbReference>
<evidence type="ECO:0000313" key="1">
    <source>
        <dbReference type="EMBL" id="MDN6899575.1"/>
    </source>
</evidence>
<dbReference type="NCBIfam" id="TIGR01603">
    <property type="entry name" value="maj_tail_phi13"/>
    <property type="match status" value="1"/>
</dbReference>
<reference evidence="1" key="1">
    <citation type="submission" date="2019-01" db="EMBL/GenBank/DDBJ databases">
        <title>Oenococcus sicerae UCMA17102.</title>
        <authorList>
            <person name="Cousin F.J."/>
            <person name="Le Guellec R."/>
            <person name="Cretenet M."/>
        </authorList>
    </citation>
    <scope>NUCLEOTIDE SEQUENCE</scope>
    <source>
        <strain evidence="1">UCMA17102</strain>
    </source>
</reference>
<dbReference type="AlphaFoldDB" id="A0AAJ1R8N5"/>
<name>A0AAJ1R8N5_9LACO</name>
<protein>
    <submittedName>
        <fullName evidence="1">Phage tail protein</fullName>
    </submittedName>
</protein>
<gene>
    <name evidence="1" type="ORF">EVC35_00945</name>
</gene>
<comment type="caution">
    <text evidence="1">The sequence shown here is derived from an EMBL/GenBank/DDBJ whole genome shotgun (WGS) entry which is preliminary data.</text>
</comment>
<evidence type="ECO:0000313" key="2">
    <source>
        <dbReference type="Proteomes" id="UP001167919"/>
    </source>
</evidence>
<accession>A0AAJ1R8N5</accession>
<organism evidence="1 2">
    <name type="scientific">Oenococcus sicerae</name>
    <dbReference type="NCBI Taxonomy" id="2203724"/>
    <lineage>
        <taxon>Bacteria</taxon>
        <taxon>Bacillati</taxon>
        <taxon>Bacillota</taxon>
        <taxon>Bacilli</taxon>
        <taxon>Lactobacillales</taxon>
        <taxon>Lactobacillaceae</taxon>
        <taxon>Oenococcus</taxon>
    </lineage>
</organism>
<proteinExistence type="predicted"/>
<dbReference type="RefSeq" id="WP_301710874.1">
    <property type="nucleotide sequence ID" value="NZ_SDWY01000001.1"/>
</dbReference>
<dbReference type="EMBL" id="SDWY01000001">
    <property type="protein sequence ID" value="MDN6899575.1"/>
    <property type="molecule type" value="Genomic_DNA"/>
</dbReference>